<dbReference type="Pfam" id="PF01207">
    <property type="entry name" value="Dus"/>
    <property type="match status" value="1"/>
</dbReference>
<evidence type="ECO:0000256" key="8">
    <source>
        <dbReference type="PIRSR" id="PIRSR006621-1"/>
    </source>
</evidence>
<dbReference type="PROSITE" id="PS01136">
    <property type="entry name" value="UPF0034"/>
    <property type="match status" value="1"/>
</dbReference>
<dbReference type="Gene3D" id="3.20.20.70">
    <property type="entry name" value="Aldolase class I"/>
    <property type="match status" value="1"/>
</dbReference>
<proteinExistence type="inferred from homology"/>
<sequence length="318" mass="35920">MKIAFAPMEGLTGALYRQAHCRWFGGVDRYFIPFITPTQDHRFTKRELREILPEHNRGLTAVPQLLVRRAEDFLWAAGELAAMGYPEINLNLGCPSGTVVAKGKGSGFLGLPEELERFLDTVFDAAPCAVSIKTRLGLREPEEFGPLLALFRRYPLAELIVHPRVQKDMYKNTPRRAYFARALADSPFPVCYNGDLYTVPALEAFQAEFPAAERIMLGRGLAGDPALARKAEGGPAAGREELRAFHDQVYEGYAEAFGSRRNAMLRMKEVWFYLIHLFGDSQRHAKAIRKARDTDEYESAVAAVFRELELLPELRPEW</sequence>
<evidence type="ECO:0000256" key="6">
    <source>
        <dbReference type="ARBA" id="ARBA00023002"/>
    </source>
</evidence>
<evidence type="ECO:0000256" key="1">
    <source>
        <dbReference type="ARBA" id="ARBA00001917"/>
    </source>
</evidence>
<accession>A0A096D3C0</accession>
<feature type="active site" description="Proton donor" evidence="8">
    <location>
        <position position="94"/>
    </location>
</feature>
<dbReference type="InterPro" id="IPR018517">
    <property type="entry name" value="tRNA_hU_synthase_CS"/>
</dbReference>
<dbReference type="Proteomes" id="UP000029585">
    <property type="component" value="Unassembled WGS sequence"/>
</dbReference>
<comment type="cofactor">
    <cofactor evidence="1 7 9">
        <name>FMN</name>
        <dbReference type="ChEBI" id="CHEBI:58210"/>
    </cofactor>
</comment>
<dbReference type="GO" id="GO:0050660">
    <property type="term" value="F:flavin adenine dinucleotide binding"/>
    <property type="evidence" value="ECO:0007669"/>
    <property type="project" value="InterPro"/>
</dbReference>
<evidence type="ECO:0000256" key="2">
    <source>
        <dbReference type="ARBA" id="ARBA00022630"/>
    </source>
</evidence>
<feature type="binding site" evidence="9">
    <location>
        <position position="133"/>
    </location>
    <ligand>
        <name>FMN</name>
        <dbReference type="ChEBI" id="CHEBI:58210"/>
    </ligand>
</feature>
<keyword evidence="2 7" id="KW-0285">Flavoprotein</keyword>
<feature type="binding site" evidence="9">
    <location>
        <begin position="218"/>
        <end position="219"/>
    </location>
    <ligand>
        <name>FMN</name>
        <dbReference type="ChEBI" id="CHEBI:58210"/>
    </ligand>
</feature>
<dbReference type="InterPro" id="IPR035587">
    <property type="entry name" value="DUS-like_FMN-bd"/>
</dbReference>
<evidence type="ECO:0000259" key="10">
    <source>
        <dbReference type="Pfam" id="PF01207"/>
    </source>
</evidence>
<dbReference type="GO" id="GO:0003723">
    <property type="term" value="F:RNA binding"/>
    <property type="evidence" value="ECO:0007669"/>
    <property type="project" value="TreeGrafter"/>
</dbReference>
<feature type="binding site" evidence="9">
    <location>
        <position position="162"/>
    </location>
    <ligand>
        <name>FMN</name>
        <dbReference type="ChEBI" id="CHEBI:58210"/>
    </ligand>
</feature>
<dbReference type="PATRIC" id="fig|742738.3.peg.4260"/>
<dbReference type="eggNOG" id="COG0042">
    <property type="taxonomic scope" value="Bacteria"/>
</dbReference>
<keyword evidence="5" id="KW-0521">NADP</keyword>
<keyword evidence="12" id="KW-1185">Reference proteome</keyword>
<dbReference type="SUPFAM" id="SSF51395">
    <property type="entry name" value="FMN-linked oxidoreductases"/>
    <property type="match status" value="1"/>
</dbReference>
<feature type="domain" description="DUS-like FMN-binding" evidence="10">
    <location>
        <begin position="5"/>
        <end position="232"/>
    </location>
</feature>
<dbReference type="EMBL" id="ADLO01000133">
    <property type="protein sequence ID" value="KGF52024.1"/>
    <property type="molecule type" value="Genomic_DNA"/>
</dbReference>
<evidence type="ECO:0000256" key="7">
    <source>
        <dbReference type="PIRNR" id="PIRNR006621"/>
    </source>
</evidence>
<dbReference type="InterPro" id="IPR013785">
    <property type="entry name" value="Aldolase_TIM"/>
</dbReference>
<keyword evidence="4 7" id="KW-0819">tRNA processing</keyword>
<organism evidence="11 12">
    <name type="scientific">Flavonifractor plautii 1_3_50AFAA</name>
    <dbReference type="NCBI Taxonomy" id="742738"/>
    <lineage>
        <taxon>Bacteria</taxon>
        <taxon>Bacillati</taxon>
        <taxon>Bacillota</taxon>
        <taxon>Clostridia</taxon>
        <taxon>Eubacteriales</taxon>
        <taxon>Oscillospiraceae</taxon>
        <taxon>Flavonifractor</taxon>
    </lineage>
</organism>
<evidence type="ECO:0000256" key="9">
    <source>
        <dbReference type="PIRSR" id="PIRSR006621-2"/>
    </source>
</evidence>
<dbReference type="PANTHER" id="PTHR45846">
    <property type="entry name" value="TRNA-DIHYDROURIDINE(47) SYNTHASE [NAD(P)(+)]-LIKE"/>
    <property type="match status" value="1"/>
</dbReference>
<dbReference type="CDD" id="cd02801">
    <property type="entry name" value="DUS_like_FMN"/>
    <property type="match status" value="1"/>
</dbReference>
<dbReference type="HOGENOM" id="CLU_013299_6_0_9"/>
<comment type="caution">
    <text evidence="11">The sequence shown here is derived from an EMBL/GenBank/DDBJ whole genome shotgun (WGS) entry which is preliminary data.</text>
</comment>
<dbReference type="InterPro" id="IPR001269">
    <property type="entry name" value="DUS_fam"/>
</dbReference>
<protein>
    <recommendedName>
        <fullName evidence="7">tRNA-dihydrouridine synthase</fullName>
        <ecNumber evidence="7">1.3.1.-</ecNumber>
    </recommendedName>
</protein>
<dbReference type="AlphaFoldDB" id="A0A096D3C0"/>
<dbReference type="EC" id="1.3.1.-" evidence="7"/>
<keyword evidence="3 7" id="KW-0288">FMN</keyword>
<evidence type="ECO:0000256" key="3">
    <source>
        <dbReference type="ARBA" id="ARBA00022643"/>
    </source>
</evidence>
<evidence type="ECO:0000256" key="5">
    <source>
        <dbReference type="ARBA" id="ARBA00022857"/>
    </source>
</evidence>
<keyword evidence="6 7" id="KW-0560">Oxidoreductase</keyword>
<keyword evidence="9" id="KW-0547">Nucleotide-binding</keyword>
<comment type="function">
    <text evidence="7">Catalyzes the synthesis of 5,6-dihydrouridine (D), a modified base found in the D-loop of most tRNAs, via the reduction of the C5-C6 double bond in target uridines.</text>
</comment>
<feature type="binding site" evidence="9">
    <location>
        <position position="64"/>
    </location>
    <ligand>
        <name>FMN</name>
        <dbReference type="ChEBI" id="CHEBI:58210"/>
    </ligand>
</feature>
<name>A0A096D3C0_FLAPL</name>
<evidence type="ECO:0000313" key="11">
    <source>
        <dbReference type="EMBL" id="KGF52024.1"/>
    </source>
</evidence>
<evidence type="ECO:0000313" key="12">
    <source>
        <dbReference type="Proteomes" id="UP000029585"/>
    </source>
</evidence>
<evidence type="ECO:0000256" key="4">
    <source>
        <dbReference type="ARBA" id="ARBA00022694"/>
    </source>
</evidence>
<gene>
    <name evidence="11" type="ORF">HMPREF9460_04150</name>
</gene>
<dbReference type="PIRSF" id="PIRSF006621">
    <property type="entry name" value="Dus"/>
    <property type="match status" value="1"/>
</dbReference>
<dbReference type="GO" id="GO:0017150">
    <property type="term" value="F:tRNA dihydrouridine synthase activity"/>
    <property type="evidence" value="ECO:0007669"/>
    <property type="project" value="InterPro"/>
</dbReference>
<dbReference type="PANTHER" id="PTHR45846:SF1">
    <property type="entry name" value="TRNA-DIHYDROURIDINE(47) SYNTHASE [NAD(P)(+)]-LIKE"/>
    <property type="match status" value="1"/>
</dbReference>
<comment type="similarity">
    <text evidence="7">Belongs to the dus family.</text>
</comment>
<reference evidence="11 12" key="1">
    <citation type="submission" date="2011-08" db="EMBL/GenBank/DDBJ databases">
        <title>The Genome Sequence of Clostridium orbiscindens 1_3_50AFAA.</title>
        <authorList>
            <consortium name="The Broad Institute Genome Sequencing Platform"/>
            <person name="Earl A."/>
            <person name="Ward D."/>
            <person name="Feldgarden M."/>
            <person name="Gevers D."/>
            <person name="Daigneault M."/>
            <person name="Strauss J."/>
            <person name="Allen-Vercoe E."/>
            <person name="Young S.K."/>
            <person name="Zeng Q."/>
            <person name="Gargeya S."/>
            <person name="Fitzgerald M."/>
            <person name="Haas B."/>
            <person name="Abouelleil A."/>
            <person name="Alvarado L."/>
            <person name="Arachchi H.M."/>
            <person name="Berlin A."/>
            <person name="Brown A."/>
            <person name="Chapman S.B."/>
            <person name="Chen Z."/>
            <person name="Dunbar C."/>
            <person name="Freedman E."/>
            <person name="Gearin G."/>
            <person name="Gellesch M."/>
            <person name="Goldberg J."/>
            <person name="Griggs A."/>
            <person name="Gujja S."/>
            <person name="Heiman D."/>
            <person name="Howarth C."/>
            <person name="Larson L."/>
            <person name="Lui A."/>
            <person name="MacDonald P.J.P."/>
            <person name="Montmayeur A."/>
            <person name="Murphy C."/>
            <person name="Neiman D."/>
            <person name="Pearson M."/>
            <person name="Priest M."/>
            <person name="Roberts A."/>
            <person name="Saif S."/>
            <person name="Shea T."/>
            <person name="Shenoy N."/>
            <person name="Sisk P."/>
            <person name="Stolte C."/>
            <person name="Sykes S."/>
            <person name="Wortman J."/>
            <person name="Nusbaum C."/>
            <person name="Birren B."/>
        </authorList>
    </citation>
    <scope>NUCLEOTIDE SEQUENCE [LARGE SCALE GENOMIC DNA]</scope>
    <source>
        <strain evidence="11 12">1_3_50AFAA</strain>
    </source>
</reference>